<dbReference type="HAMAP" id="MF_01114">
    <property type="entry name" value="RecX"/>
    <property type="match status" value="1"/>
</dbReference>
<feature type="domain" description="RecX second three-helical" evidence="6">
    <location>
        <begin position="108"/>
        <end position="148"/>
    </location>
</feature>
<dbReference type="Proteomes" id="UP000050501">
    <property type="component" value="Unassembled WGS sequence"/>
</dbReference>
<name>A0A0P6XMS9_9CHLR</name>
<protein>
    <recommendedName>
        <fullName evidence="3 5">Regulatory protein RecX</fullName>
    </recommendedName>
</protein>
<dbReference type="GO" id="GO:0005737">
    <property type="term" value="C:cytoplasm"/>
    <property type="evidence" value="ECO:0007669"/>
    <property type="project" value="UniProtKB-SubCell"/>
</dbReference>
<dbReference type="Pfam" id="PF21982">
    <property type="entry name" value="RecX_HTH1"/>
    <property type="match status" value="1"/>
</dbReference>
<dbReference type="InterPro" id="IPR053925">
    <property type="entry name" value="RecX_HTH_3rd"/>
</dbReference>
<evidence type="ECO:0000256" key="3">
    <source>
        <dbReference type="ARBA" id="ARBA00018111"/>
    </source>
</evidence>
<comment type="subcellular location">
    <subcellularLocation>
        <location evidence="1 5">Cytoplasm</location>
    </subcellularLocation>
</comment>
<dbReference type="GO" id="GO:0006282">
    <property type="term" value="P:regulation of DNA repair"/>
    <property type="evidence" value="ECO:0007669"/>
    <property type="project" value="UniProtKB-UniRule"/>
</dbReference>
<organism evidence="9 10">
    <name type="scientific">Levilinea saccharolytica</name>
    <dbReference type="NCBI Taxonomy" id="229921"/>
    <lineage>
        <taxon>Bacteria</taxon>
        <taxon>Bacillati</taxon>
        <taxon>Chloroflexota</taxon>
        <taxon>Anaerolineae</taxon>
        <taxon>Anaerolineales</taxon>
        <taxon>Anaerolineaceae</taxon>
        <taxon>Levilinea</taxon>
    </lineage>
</organism>
<accession>A0A0P6XMS9</accession>
<dbReference type="EMBL" id="LGCM01000028">
    <property type="protein sequence ID" value="KPL84845.1"/>
    <property type="molecule type" value="Genomic_DNA"/>
</dbReference>
<evidence type="ECO:0000259" key="6">
    <source>
        <dbReference type="Pfam" id="PF02631"/>
    </source>
</evidence>
<proteinExistence type="inferred from homology"/>
<dbReference type="RefSeq" id="WP_062418726.1">
    <property type="nucleotide sequence ID" value="NZ_DF967974.1"/>
</dbReference>
<dbReference type="InterPro" id="IPR053926">
    <property type="entry name" value="RecX_HTH_1st"/>
</dbReference>
<comment type="similarity">
    <text evidence="2 5">Belongs to the RecX family.</text>
</comment>
<dbReference type="Pfam" id="PF21981">
    <property type="entry name" value="RecX_HTH3"/>
    <property type="match status" value="1"/>
</dbReference>
<comment type="caution">
    <text evidence="9">The sequence shown here is derived from an EMBL/GenBank/DDBJ whole genome shotgun (WGS) entry which is preliminary data.</text>
</comment>
<evidence type="ECO:0000259" key="7">
    <source>
        <dbReference type="Pfam" id="PF21981"/>
    </source>
</evidence>
<keyword evidence="4 5" id="KW-0963">Cytoplasm</keyword>
<evidence type="ECO:0000256" key="4">
    <source>
        <dbReference type="ARBA" id="ARBA00022490"/>
    </source>
</evidence>
<comment type="function">
    <text evidence="5">Modulates RecA activity.</text>
</comment>
<dbReference type="InterPro" id="IPR036388">
    <property type="entry name" value="WH-like_DNA-bd_sf"/>
</dbReference>
<evidence type="ECO:0000256" key="5">
    <source>
        <dbReference type="HAMAP-Rule" id="MF_01114"/>
    </source>
</evidence>
<dbReference type="InterPro" id="IPR003783">
    <property type="entry name" value="Regulatory_RecX"/>
</dbReference>
<keyword evidence="10" id="KW-1185">Reference proteome</keyword>
<dbReference type="Pfam" id="PF02631">
    <property type="entry name" value="RecX_HTH2"/>
    <property type="match status" value="1"/>
</dbReference>
<dbReference type="AlphaFoldDB" id="A0A0P6XMS9"/>
<dbReference type="PANTHER" id="PTHR33602">
    <property type="entry name" value="REGULATORY PROTEIN RECX FAMILY PROTEIN"/>
    <property type="match status" value="1"/>
</dbReference>
<sequence length="222" mass="25600">MTKKITALKVQKRNPNRVNVYLDGEYAFGLARITAAWLQVGQELGDEKIAELQGQDTYEVAYQRSLLFLSYRPRSQAEVEQRLRKHGYEGPVIEATVERLTNSGLIGDEQFARLWVENRSAFRPRSRAMLRAELRHKGVAEEAILSALEEATDEEELAYQAGLKRARRWAGLEWNEFRERLSAYLARRGFVFETTASAVRRIWEEIQASEAEPTFGNEDERC</sequence>
<evidence type="ECO:0000256" key="2">
    <source>
        <dbReference type="ARBA" id="ARBA00009695"/>
    </source>
</evidence>
<dbReference type="STRING" id="229921.ADN01_07140"/>
<gene>
    <name evidence="5" type="primary">recX</name>
    <name evidence="9" type="ORF">ADN01_07140</name>
</gene>
<evidence type="ECO:0000259" key="8">
    <source>
        <dbReference type="Pfam" id="PF21982"/>
    </source>
</evidence>
<evidence type="ECO:0000256" key="1">
    <source>
        <dbReference type="ARBA" id="ARBA00004496"/>
    </source>
</evidence>
<evidence type="ECO:0000313" key="9">
    <source>
        <dbReference type="EMBL" id="KPL84845.1"/>
    </source>
</evidence>
<reference evidence="9 10" key="1">
    <citation type="submission" date="2015-07" db="EMBL/GenBank/DDBJ databases">
        <title>Genome sequence of Levilinea saccharolytica DSM 16555.</title>
        <authorList>
            <person name="Hemp J."/>
            <person name="Ward L.M."/>
            <person name="Pace L.A."/>
            <person name="Fischer W.W."/>
        </authorList>
    </citation>
    <scope>NUCLEOTIDE SEQUENCE [LARGE SCALE GENOMIC DNA]</scope>
    <source>
        <strain evidence="9 10">KIBI-1</strain>
    </source>
</reference>
<evidence type="ECO:0000313" key="10">
    <source>
        <dbReference type="Proteomes" id="UP000050501"/>
    </source>
</evidence>
<feature type="domain" description="RecX first three-helical" evidence="8">
    <location>
        <begin position="61"/>
        <end position="100"/>
    </location>
</feature>
<dbReference type="InterPro" id="IPR053924">
    <property type="entry name" value="RecX_HTH_2nd"/>
</dbReference>
<dbReference type="OrthoDB" id="5421057at2"/>
<feature type="domain" description="RecX third three-helical" evidence="7">
    <location>
        <begin position="153"/>
        <end position="194"/>
    </location>
</feature>
<dbReference type="Gene3D" id="1.10.10.10">
    <property type="entry name" value="Winged helix-like DNA-binding domain superfamily/Winged helix DNA-binding domain"/>
    <property type="match status" value="3"/>
</dbReference>
<dbReference type="PANTHER" id="PTHR33602:SF1">
    <property type="entry name" value="REGULATORY PROTEIN RECX FAMILY PROTEIN"/>
    <property type="match status" value="1"/>
</dbReference>